<comment type="subcellular location">
    <subcellularLocation>
        <location evidence="1">Cell membrane</location>
        <topology evidence="1">Single-pass type I membrane protein</topology>
    </subcellularLocation>
</comment>
<dbReference type="EMBL" id="JBIYXZ010002068">
    <property type="protein sequence ID" value="KAL3066871.1"/>
    <property type="molecule type" value="Genomic_DNA"/>
</dbReference>
<evidence type="ECO:0000256" key="8">
    <source>
        <dbReference type="ARBA" id="ARBA00023170"/>
    </source>
</evidence>
<feature type="transmembrane region" description="Helical" evidence="12">
    <location>
        <begin position="244"/>
        <end position="266"/>
    </location>
</feature>
<evidence type="ECO:0000256" key="1">
    <source>
        <dbReference type="ARBA" id="ARBA00004251"/>
    </source>
</evidence>
<dbReference type="PANTHER" id="PTHR25466:SF14">
    <property type="entry name" value="BUTYROPHILIN SUBFAMILY 2 MEMBER A2-LIKE-RELATED"/>
    <property type="match status" value="1"/>
</dbReference>
<feature type="domain" description="Ig-like" evidence="14">
    <location>
        <begin position="148"/>
        <end position="223"/>
    </location>
</feature>
<comment type="caution">
    <text evidence="15">The sequence shown here is derived from an EMBL/GenBank/DDBJ whole genome shotgun (WGS) entry which is preliminary data.</text>
</comment>
<accession>A0ABD2HL07</accession>
<evidence type="ECO:0000256" key="12">
    <source>
        <dbReference type="SAM" id="Phobius"/>
    </source>
</evidence>
<dbReference type="Pfam" id="PF07686">
    <property type="entry name" value="V-set"/>
    <property type="match status" value="1"/>
</dbReference>
<sequence>MASNGVLLLLTFIHISIGHAGFINVEVRAENVGKYGQQSLLECVYKPSEEAEDGQLIWVHWKKEGGEDILFFHKGDTTAESRYSFAEPSWNTTNRNVSLLITKTSVKDEGEYTCEMETERGHGMKETRLRVTAKYNKPAIKFDPRTRTLICESDSGYPEGQLRWFEEFGTEWTKSAQMEANKTESGLFNLSSKMTLKDGSTFSSYTCKVFNVSGGKEEEATYPVPEAVKKARAQEKEVDHTTKVVAPLLVIGSLIVGLLLLMLLLYKRRSQLVRRFSTRPLIMGDHQRVDTSDSPVEQGEDQSCPDSPA</sequence>
<feature type="signal peptide" evidence="13">
    <location>
        <begin position="1"/>
        <end position="20"/>
    </location>
</feature>
<evidence type="ECO:0000256" key="13">
    <source>
        <dbReference type="SAM" id="SignalP"/>
    </source>
</evidence>
<keyword evidence="10" id="KW-0393">Immunoglobulin domain</keyword>
<dbReference type="Gene3D" id="2.60.40.10">
    <property type="entry name" value="Immunoglobulins"/>
    <property type="match status" value="2"/>
</dbReference>
<dbReference type="Pfam" id="PF22705">
    <property type="entry name" value="C2-set_3"/>
    <property type="match status" value="1"/>
</dbReference>
<keyword evidence="6 12" id="KW-0472">Membrane</keyword>
<keyword evidence="3 12" id="KW-0812">Transmembrane</keyword>
<gene>
    <name evidence="15" type="ORF">OYC64_016759</name>
</gene>
<dbReference type="SMART" id="SM00409">
    <property type="entry name" value="IG"/>
    <property type="match status" value="1"/>
</dbReference>
<keyword evidence="5 12" id="KW-1133">Transmembrane helix</keyword>
<keyword evidence="2" id="KW-1003">Cell membrane</keyword>
<keyword evidence="8" id="KW-0675">Receptor</keyword>
<keyword evidence="7" id="KW-1015">Disulfide bond</keyword>
<name>A0ABD2HL07_PAGBO</name>
<keyword evidence="16" id="KW-1185">Reference proteome</keyword>
<evidence type="ECO:0000256" key="10">
    <source>
        <dbReference type="ARBA" id="ARBA00023319"/>
    </source>
</evidence>
<evidence type="ECO:0000256" key="3">
    <source>
        <dbReference type="ARBA" id="ARBA00022692"/>
    </source>
</evidence>
<feature type="chain" id="PRO_5044748344" description="Ig-like domain-containing protein" evidence="13">
    <location>
        <begin position="21"/>
        <end position="309"/>
    </location>
</feature>
<evidence type="ECO:0000313" key="16">
    <source>
        <dbReference type="Proteomes" id="UP001619887"/>
    </source>
</evidence>
<organism evidence="15 16">
    <name type="scientific">Pagothenia borchgrevinki</name>
    <name type="common">Bald rockcod</name>
    <name type="synonym">Trematomus borchgrevinki</name>
    <dbReference type="NCBI Taxonomy" id="8213"/>
    <lineage>
        <taxon>Eukaryota</taxon>
        <taxon>Metazoa</taxon>
        <taxon>Chordata</taxon>
        <taxon>Craniata</taxon>
        <taxon>Vertebrata</taxon>
        <taxon>Euteleostomi</taxon>
        <taxon>Actinopterygii</taxon>
        <taxon>Neopterygii</taxon>
        <taxon>Teleostei</taxon>
        <taxon>Neoteleostei</taxon>
        <taxon>Acanthomorphata</taxon>
        <taxon>Eupercaria</taxon>
        <taxon>Perciformes</taxon>
        <taxon>Notothenioidei</taxon>
        <taxon>Nototheniidae</taxon>
        <taxon>Pagothenia</taxon>
    </lineage>
</organism>
<evidence type="ECO:0000256" key="7">
    <source>
        <dbReference type="ARBA" id="ARBA00023157"/>
    </source>
</evidence>
<keyword evidence="9" id="KW-0325">Glycoprotein</keyword>
<dbReference type="InterPro" id="IPR013106">
    <property type="entry name" value="Ig_V-set"/>
</dbReference>
<dbReference type="InterPro" id="IPR013783">
    <property type="entry name" value="Ig-like_fold"/>
</dbReference>
<dbReference type="PROSITE" id="PS50835">
    <property type="entry name" value="IG_LIKE"/>
    <property type="match status" value="2"/>
</dbReference>
<dbReference type="InterPro" id="IPR003599">
    <property type="entry name" value="Ig_sub"/>
</dbReference>
<dbReference type="PANTHER" id="PTHR25466">
    <property type="entry name" value="T-LYMPHOCYTE ACTIVATION ANTIGEN"/>
    <property type="match status" value="1"/>
</dbReference>
<proteinExistence type="predicted"/>
<evidence type="ECO:0000313" key="15">
    <source>
        <dbReference type="EMBL" id="KAL3066871.1"/>
    </source>
</evidence>
<dbReference type="SUPFAM" id="SSF48726">
    <property type="entry name" value="Immunoglobulin"/>
    <property type="match status" value="2"/>
</dbReference>
<evidence type="ECO:0000256" key="5">
    <source>
        <dbReference type="ARBA" id="ARBA00022989"/>
    </source>
</evidence>
<evidence type="ECO:0000256" key="4">
    <source>
        <dbReference type="ARBA" id="ARBA00022729"/>
    </source>
</evidence>
<reference evidence="15 16" key="2">
    <citation type="journal article" date="2024" name="G3 (Bethesda)">
        <title>The genome of the cryopelagic Antarctic bald notothen, Trematomus borchgrevinki.</title>
        <authorList>
            <person name="Rayamajhi N."/>
            <person name="Rivera-Colon A.G."/>
            <person name="Minhas B.F."/>
            <person name="Cheng C.C."/>
            <person name="Catchen J.M."/>
        </authorList>
    </citation>
    <scope>NUCLEOTIDE SEQUENCE [LARGE SCALE GENOMIC DNA]</scope>
    <source>
        <strain evidence="15">AGRC-2024</strain>
    </source>
</reference>
<evidence type="ECO:0000256" key="11">
    <source>
        <dbReference type="SAM" id="MobiDB-lite"/>
    </source>
</evidence>
<evidence type="ECO:0000259" key="14">
    <source>
        <dbReference type="PROSITE" id="PS50835"/>
    </source>
</evidence>
<evidence type="ECO:0000256" key="2">
    <source>
        <dbReference type="ARBA" id="ARBA00022475"/>
    </source>
</evidence>
<keyword evidence="4 13" id="KW-0732">Signal</keyword>
<dbReference type="InterPro" id="IPR053896">
    <property type="entry name" value="BTN3A2-like_Ig-C"/>
</dbReference>
<reference evidence="15 16" key="1">
    <citation type="journal article" date="2022" name="G3 (Bethesda)">
        <title>Evaluating Illumina-, Nanopore-, and PacBio-based genome assembly strategies with the bald notothen, Trematomus borchgrevinki.</title>
        <authorList>
            <person name="Rayamajhi N."/>
            <person name="Cheng C.C."/>
            <person name="Catchen J.M."/>
        </authorList>
    </citation>
    <scope>NUCLEOTIDE SEQUENCE [LARGE SCALE GENOMIC DNA]</scope>
    <source>
        <strain evidence="15">AGRC-2024</strain>
    </source>
</reference>
<evidence type="ECO:0000256" key="6">
    <source>
        <dbReference type="ARBA" id="ARBA00023136"/>
    </source>
</evidence>
<dbReference type="InterPro" id="IPR051713">
    <property type="entry name" value="T-cell_Activation_Regulation"/>
</dbReference>
<dbReference type="GO" id="GO:0005886">
    <property type="term" value="C:plasma membrane"/>
    <property type="evidence" value="ECO:0007669"/>
    <property type="project" value="UniProtKB-SubCell"/>
</dbReference>
<dbReference type="AlphaFoldDB" id="A0ABD2HL07"/>
<dbReference type="InterPro" id="IPR007110">
    <property type="entry name" value="Ig-like_dom"/>
</dbReference>
<dbReference type="Proteomes" id="UP001619887">
    <property type="component" value="Unassembled WGS sequence"/>
</dbReference>
<dbReference type="InterPro" id="IPR036179">
    <property type="entry name" value="Ig-like_dom_sf"/>
</dbReference>
<feature type="region of interest" description="Disordered" evidence="11">
    <location>
        <begin position="286"/>
        <end position="309"/>
    </location>
</feature>
<evidence type="ECO:0000256" key="9">
    <source>
        <dbReference type="ARBA" id="ARBA00023180"/>
    </source>
</evidence>
<feature type="domain" description="Ig-like" evidence="14">
    <location>
        <begin position="36"/>
        <end position="132"/>
    </location>
</feature>
<protein>
    <recommendedName>
        <fullName evidence="14">Ig-like domain-containing protein</fullName>
    </recommendedName>
</protein>